<dbReference type="InterPro" id="IPR016024">
    <property type="entry name" value="ARM-type_fold"/>
</dbReference>
<dbReference type="ExpressionAtlas" id="A5BDL3">
    <property type="expression patterns" value="baseline and differential"/>
</dbReference>
<gene>
    <name evidence="3" type="ORF">VITISV_031202</name>
</gene>
<proteinExistence type="predicted"/>
<protein>
    <recommendedName>
        <fullName evidence="2">Mon2 C-terminal domain-containing protein</fullName>
    </recommendedName>
</protein>
<feature type="region of interest" description="Disordered" evidence="1">
    <location>
        <begin position="474"/>
        <end position="493"/>
    </location>
</feature>
<organism evidence="3">
    <name type="scientific">Vitis vinifera</name>
    <name type="common">Grape</name>
    <dbReference type="NCBI Taxonomy" id="29760"/>
    <lineage>
        <taxon>Eukaryota</taxon>
        <taxon>Viridiplantae</taxon>
        <taxon>Streptophyta</taxon>
        <taxon>Embryophyta</taxon>
        <taxon>Tracheophyta</taxon>
        <taxon>Spermatophyta</taxon>
        <taxon>Magnoliopsida</taxon>
        <taxon>eudicotyledons</taxon>
        <taxon>Gunneridae</taxon>
        <taxon>Pentapetalae</taxon>
        <taxon>rosids</taxon>
        <taxon>Vitales</taxon>
        <taxon>Vitaceae</taxon>
        <taxon>Viteae</taxon>
        <taxon>Vitis</taxon>
    </lineage>
</organism>
<feature type="domain" description="Mon2 C-terminal" evidence="2">
    <location>
        <begin position="508"/>
        <end position="782"/>
    </location>
</feature>
<evidence type="ECO:0000256" key="1">
    <source>
        <dbReference type="SAM" id="MobiDB-lite"/>
    </source>
</evidence>
<evidence type="ECO:0000313" key="3">
    <source>
        <dbReference type="EMBL" id="CAN76755.1"/>
    </source>
</evidence>
<feature type="domain" description="Mon2 C-terminal" evidence="2">
    <location>
        <begin position="186"/>
        <end position="332"/>
    </location>
</feature>
<dbReference type="EMBL" id="AM455579">
    <property type="protein sequence ID" value="CAN76755.1"/>
    <property type="molecule type" value="Genomic_DNA"/>
</dbReference>
<dbReference type="InterPro" id="IPR032817">
    <property type="entry name" value="Mon2_C"/>
</dbReference>
<dbReference type="Pfam" id="PF16206">
    <property type="entry name" value="Mon2_C"/>
    <property type="match status" value="2"/>
</dbReference>
<reference evidence="3" key="1">
    <citation type="journal article" date="2007" name="PLoS ONE">
        <title>The first genome sequence of an elite grapevine cultivar (Pinot noir Vitis vinifera L.): coping with a highly heterozygous genome.</title>
        <authorList>
            <person name="Velasco R."/>
            <person name="Zharkikh A."/>
            <person name="Troggio M."/>
            <person name="Cartwright D.A."/>
            <person name="Cestaro A."/>
            <person name="Pruss D."/>
            <person name="Pindo M."/>
            <person name="FitzGerald L.M."/>
            <person name="Vezzulli S."/>
            <person name="Reid J."/>
            <person name="Malacarne G."/>
            <person name="Iliev D."/>
            <person name="Coppola G."/>
            <person name="Wardell B."/>
            <person name="Micheletti D."/>
            <person name="Macalma T."/>
            <person name="Facci M."/>
            <person name="Mitchell J.T."/>
            <person name="Perazzolli M."/>
            <person name="Eldredge G."/>
            <person name="Gatto P."/>
            <person name="Oyzerski R."/>
            <person name="Moretto M."/>
            <person name="Gutin N."/>
            <person name="Stefanini M."/>
            <person name="Chen Y."/>
            <person name="Segala C."/>
            <person name="Davenport C."/>
            <person name="Dematte L."/>
            <person name="Mraz A."/>
            <person name="Battilana J."/>
            <person name="Stormo K."/>
            <person name="Costa F."/>
            <person name="Tao Q."/>
            <person name="Si-Ammour A."/>
            <person name="Harkins T."/>
            <person name="Lackey A."/>
            <person name="Perbost C."/>
            <person name="Taillon B."/>
            <person name="Stella A."/>
            <person name="Solovyev V."/>
            <person name="Fawcett J.A."/>
            <person name="Sterck L."/>
            <person name="Vandepoele K."/>
            <person name="Grando S.M."/>
            <person name="Toppo S."/>
            <person name="Moser C."/>
            <person name="Lanchbury J."/>
            <person name="Bogden R."/>
            <person name="Skolnick M."/>
            <person name="Sgaramella V."/>
            <person name="Bhatnagar S.K."/>
            <person name="Fontana P."/>
            <person name="Gutin A."/>
            <person name="Van de Peer Y."/>
            <person name="Salamini F."/>
            <person name="Viola R."/>
        </authorList>
    </citation>
    <scope>NUCLEOTIDE SEQUENCE</scope>
</reference>
<dbReference type="PANTHER" id="PTHR34199:SF4">
    <property type="entry name" value="ARM REPEAT SUPERFAMILY PROTEIN"/>
    <property type="match status" value="1"/>
</dbReference>
<accession>A5BDL3</accession>
<dbReference type="AlphaFoldDB" id="A5BDL3"/>
<dbReference type="SUPFAM" id="SSF48371">
    <property type="entry name" value="ARM repeat"/>
    <property type="match status" value="1"/>
</dbReference>
<evidence type="ECO:0000259" key="2">
    <source>
        <dbReference type="Pfam" id="PF16206"/>
    </source>
</evidence>
<name>A5BDL3_VITVI</name>
<sequence>MATISIGYNLILHDRTNRIEVDQHFIKGKIDNKLICTSFMSTGKHKYREALRTISQEKMMSERFRRHTKRAAKSLRSKRLISQLCEVGFHLEALSFQRAAYIGQLQEEIHNTVQKGCEIISQQKDLLMAKDFQALVLHVSELPISLPKIPHNSPQSRIALLVVVYFIHTYRSGTQLSELFSNSWRSWTKTSKSMWEDCLWNYVFPILDRASHMAETSSKDEWQGKELGTRGGKAVHMLIHHSRNTAQKQWDETLVLVLGGIARLLRSFFPFLRSLSNFSTGWESLLLFVKNSILNGSKEVALAAINCLQTTVNSHSSKGNLPMPYLQSVLDVYETVLQKSPNYSDNAASKVKQEILHGLGELYVQAQMMFDDGTYTQLLAIIRLVVKQSKMNNDNFEVEYHFNENLENFERIGFFYGHVPPVQRMMLEILPLLRPAVHLPAMWLLLLRELLQYLPRPDSPKEDNEDGAEMMIKSETPNGTASNSPSKTEASSLSAGSTTSIMAGIPSYLFAEKLIPVLVDLFLQAPAVEKYSIFPEIVQGLSRCMTTRRDSPDGTLWRSAVEGFNNIVLDDVNKLAVNFGPDPSISKPARMRVWKEVADVYEIFLVGYCGRALPSKSLSDMALKADESLEMTILNILGDKILQAQIDAPVDILQRLVLTLDHCASRTCSLRIETVELMPSHCSRFSLTCLQKLFSLSSRWLSMLKALDQFVPYEIGYNGEANDWNSTRSEVSKISIMVLMTRCEQILNRFLIDENELGERPLPTARLEEIIFVLKELARLVIHPETASVLPLHPYLKGGLAEENHDRRPHLLVLFASFCELVISRLKTCNMVQQHTVSSNGHPQGGGD</sequence>
<feature type="compositionally biased region" description="Polar residues" evidence="1">
    <location>
        <begin position="475"/>
        <end position="493"/>
    </location>
</feature>
<dbReference type="PANTHER" id="PTHR34199">
    <property type="entry name" value="NUMOD3 MOTIF FAMILY PROTEIN, EXPRESSED"/>
    <property type="match status" value="1"/>
</dbReference>